<dbReference type="Proteomes" id="UP001610563">
    <property type="component" value="Unassembled WGS sequence"/>
</dbReference>
<gene>
    <name evidence="1" type="ORF">BJX66DRAFT_335035</name>
</gene>
<dbReference type="InterPro" id="IPR036047">
    <property type="entry name" value="F-box-like_dom_sf"/>
</dbReference>
<dbReference type="EMBL" id="JBFTWV010000019">
    <property type="protein sequence ID" value="KAL2797414.1"/>
    <property type="molecule type" value="Genomic_DNA"/>
</dbReference>
<proteinExistence type="predicted"/>
<sequence length="254" mass="28551">MSFAGAQLIHYLQDQLGLLTPSAGSFEKLPVELIEIIAQFLDHGALLAFRITCRYFARCTHLKFRPVTAWQETLRRLPSCRSFSVNPKAKNPPLDNSGGCKRETYSADGRLIAADALAMVLWFISEWSRLNKSVSLDVCLDDFYLASASTTTAYGLPAQSTTVFSTLLVHHFHDSTAEGPDRFLAHLPRNLASIESLTIRDKGDNDVLQYLLSETPQLRKLETANVPAYNFFRSQADRIWEIYGALQLEEIVLH</sequence>
<protein>
    <recommendedName>
        <fullName evidence="3">F-box domain-containing protein</fullName>
    </recommendedName>
</protein>
<accession>A0ABR4GFL2</accession>
<organism evidence="1 2">
    <name type="scientific">Aspergillus keveii</name>
    <dbReference type="NCBI Taxonomy" id="714993"/>
    <lineage>
        <taxon>Eukaryota</taxon>
        <taxon>Fungi</taxon>
        <taxon>Dikarya</taxon>
        <taxon>Ascomycota</taxon>
        <taxon>Pezizomycotina</taxon>
        <taxon>Eurotiomycetes</taxon>
        <taxon>Eurotiomycetidae</taxon>
        <taxon>Eurotiales</taxon>
        <taxon>Aspergillaceae</taxon>
        <taxon>Aspergillus</taxon>
        <taxon>Aspergillus subgen. Nidulantes</taxon>
    </lineage>
</organism>
<comment type="caution">
    <text evidence="1">The sequence shown here is derived from an EMBL/GenBank/DDBJ whole genome shotgun (WGS) entry which is preliminary data.</text>
</comment>
<evidence type="ECO:0000313" key="2">
    <source>
        <dbReference type="Proteomes" id="UP001610563"/>
    </source>
</evidence>
<dbReference type="SUPFAM" id="SSF81383">
    <property type="entry name" value="F-box domain"/>
    <property type="match status" value="1"/>
</dbReference>
<dbReference type="CDD" id="cd09917">
    <property type="entry name" value="F-box_SF"/>
    <property type="match status" value="1"/>
</dbReference>
<reference evidence="1 2" key="1">
    <citation type="submission" date="2024-07" db="EMBL/GenBank/DDBJ databases">
        <title>Section-level genome sequencing and comparative genomics of Aspergillus sections Usti and Cavernicolus.</title>
        <authorList>
            <consortium name="Lawrence Berkeley National Laboratory"/>
            <person name="Nybo J.L."/>
            <person name="Vesth T.C."/>
            <person name="Theobald S."/>
            <person name="Frisvad J.C."/>
            <person name="Larsen T.O."/>
            <person name="Kjaerboelling I."/>
            <person name="Rothschild-Mancinelli K."/>
            <person name="Lyhne E.K."/>
            <person name="Kogle M.E."/>
            <person name="Barry K."/>
            <person name="Clum A."/>
            <person name="Na H."/>
            <person name="Ledsgaard L."/>
            <person name="Lin J."/>
            <person name="Lipzen A."/>
            <person name="Kuo A."/>
            <person name="Riley R."/>
            <person name="Mondo S."/>
            <person name="Labutti K."/>
            <person name="Haridas S."/>
            <person name="Pangalinan J."/>
            <person name="Salamov A.A."/>
            <person name="Simmons B.A."/>
            <person name="Magnuson J.K."/>
            <person name="Chen J."/>
            <person name="Drula E."/>
            <person name="Henrissat B."/>
            <person name="Wiebenga A."/>
            <person name="Lubbers R.J."/>
            <person name="Gomes A.C."/>
            <person name="Makela M.R."/>
            <person name="Stajich J."/>
            <person name="Grigoriev I.V."/>
            <person name="Mortensen U.H."/>
            <person name="De Vries R.P."/>
            <person name="Baker S.E."/>
            <person name="Andersen M.R."/>
        </authorList>
    </citation>
    <scope>NUCLEOTIDE SEQUENCE [LARGE SCALE GENOMIC DNA]</scope>
    <source>
        <strain evidence="1 2">CBS 209.92</strain>
    </source>
</reference>
<evidence type="ECO:0000313" key="1">
    <source>
        <dbReference type="EMBL" id="KAL2797414.1"/>
    </source>
</evidence>
<name>A0ABR4GFL2_9EURO</name>
<evidence type="ECO:0008006" key="3">
    <source>
        <dbReference type="Google" id="ProtNLM"/>
    </source>
</evidence>
<keyword evidence="2" id="KW-1185">Reference proteome</keyword>